<evidence type="ECO:0000259" key="3">
    <source>
        <dbReference type="Pfam" id="PF07714"/>
    </source>
</evidence>
<dbReference type="Proteomes" id="UP000489600">
    <property type="component" value="Unassembled WGS sequence"/>
</dbReference>
<dbReference type="PANTHER" id="PTHR45621">
    <property type="entry name" value="OS01G0588500 PROTEIN-RELATED"/>
    <property type="match status" value="1"/>
</dbReference>
<dbReference type="Pfam" id="PF07714">
    <property type="entry name" value="PK_Tyr_Ser-Thr"/>
    <property type="match status" value="1"/>
</dbReference>
<comment type="caution">
    <text evidence="4">The sequence shown here is derived from an EMBL/GenBank/DDBJ whole genome shotgun (WGS) entry which is preliminary data.</text>
</comment>
<sequence length="145" mass="16628">MEIWFRRNYVETPAPRNAINDFSSGNLFLGLPYESSTTLRGNYIGGKLRDFVLMRHGSGRLRFSAKENNQTSQGHREWLPEVIILGQWKHPRLVNFIGYCCEDDQMLLVYKYMEQGNLKCPTEYCGALPWLTRVKILPGAAKGLG</sequence>
<evidence type="ECO:0000256" key="1">
    <source>
        <dbReference type="ARBA" id="ARBA00004236"/>
    </source>
</evidence>
<dbReference type="EMBL" id="CABITT030000002">
    <property type="protein sequence ID" value="VVA95063.1"/>
    <property type="molecule type" value="Genomic_DNA"/>
</dbReference>
<comment type="subcellular location">
    <subcellularLocation>
        <location evidence="1">Cell membrane</location>
    </subcellularLocation>
</comment>
<evidence type="ECO:0000256" key="2">
    <source>
        <dbReference type="ARBA" id="ARBA00022475"/>
    </source>
</evidence>
<dbReference type="AlphaFoldDB" id="A0A565B138"/>
<dbReference type="InterPro" id="IPR011009">
    <property type="entry name" value="Kinase-like_dom_sf"/>
</dbReference>
<dbReference type="SUPFAM" id="SSF56112">
    <property type="entry name" value="Protein kinase-like (PK-like)"/>
    <property type="match status" value="1"/>
</dbReference>
<evidence type="ECO:0000313" key="5">
    <source>
        <dbReference type="Proteomes" id="UP000489600"/>
    </source>
</evidence>
<evidence type="ECO:0000313" key="4">
    <source>
        <dbReference type="EMBL" id="VVA95063.1"/>
    </source>
</evidence>
<keyword evidence="2" id="KW-1003">Cell membrane</keyword>
<organism evidence="4 5">
    <name type="scientific">Arabis nemorensis</name>
    <dbReference type="NCBI Taxonomy" id="586526"/>
    <lineage>
        <taxon>Eukaryota</taxon>
        <taxon>Viridiplantae</taxon>
        <taxon>Streptophyta</taxon>
        <taxon>Embryophyta</taxon>
        <taxon>Tracheophyta</taxon>
        <taxon>Spermatophyta</taxon>
        <taxon>Magnoliopsida</taxon>
        <taxon>eudicotyledons</taxon>
        <taxon>Gunneridae</taxon>
        <taxon>Pentapetalae</taxon>
        <taxon>rosids</taxon>
        <taxon>malvids</taxon>
        <taxon>Brassicales</taxon>
        <taxon>Brassicaceae</taxon>
        <taxon>Arabideae</taxon>
        <taxon>Arabis</taxon>
    </lineage>
</organism>
<dbReference type="GO" id="GO:0005886">
    <property type="term" value="C:plasma membrane"/>
    <property type="evidence" value="ECO:0007669"/>
    <property type="project" value="UniProtKB-SubCell"/>
</dbReference>
<feature type="domain" description="Serine-threonine/tyrosine-protein kinase catalytic" evidence="3">
    <location>
        <begin position="68"/>
        <end position="119"/>
    </location>
</feature>
<keyword evidence="2" id="KW-0472">Membrane</keyword>
<accession>A0A565B138</accession>
<reference evidence="4" key="1">
    <citation type="submission" date="2019-07" db="EMBL/GenBank/DDBJ databases">
        <authorList>
            <person name="Dittberner H."/>
        </authorList>
    </citation>
    <scope>NUCLEOTIDE SEQUENCE [LARGE SCALE GENOMIC DNA]</scope>
</reference>
<dbReference type="InterPro" id="IPR050823">
    <property type="entry name" value="Plant_Ser_Thr_Prot_Kinase"/>
</dbReference>
<dbReference type="Gene3D" id="1.10.510.10">
    <property type="entry name" value="Transferase(Phosphotransferase) domain 1"/>
    <property type="match status" value="1"/>
</dbReference>
<protein>
    <recommendedName>
        <fullName evidence="3">Serine-threonine/tyrosine-protein kinase catalytic domain-containing protein</fullName>
    </recommendedName>
</protein>
<gene>
    <name evidence="4" type="ORF">ANE_LOCUS5508</name>
</gene>
<dbReference type="OrthoDB" id="1667523at2759"/>
<keyword evidence="5" id="KW-1185">Reference proteome</keyword>
<name>A0A565B138_9BRAS</name>
<dbReference type="InterPro" id="IPR001245">
    <property type="entry name" value="Ser-Thr/Tyr_kinase_cat_dom"/>
</dbReference>
<proteinExistence type="predicted"/>
<dbReference type="GO" id="GO:0004672">
    <property type="term" value="F:protein kinase activity"/>
    <property type="evidence" value="ECO:0007669"/>
    <property type="project" value="InterPro"/>
</dbReference>